<evidence type="ECO:0000313" key="2">
    <source>
        <dbReference type="Proteomes" id="UP000234857"/>
    </source>
</evidence>
<dbReference type="EMBL" id="PKTG01000123">
    <property type="protein sequence ID" value="PLX16006.1"/>
    <property type="molecule type" value="Genomic_DNA"/>
</dbReference>
<gene>
    <name evidence="1" type="ORF">C0601_11635</name>
</gene>
<evidence type="ECO:0008006" key="3">
    <source>
        <dbReference type="Google" id="ProtNLM"/>
    </source>
</evidence>
<dbReference type="Proteomes" id="UP000234857">
    <property type="component" value="Unassembled WGS sequence"/>
</dbReference>
<name>A0A2N5ZBG4_MUIH1</name>
<protein>
    <recommendedName>
        <fullName evidence="3">Lipoprotein</fullName>
    </recommendedName>
</protein>
<dbReference type="AlphaFoldDB" id="A0A2N5ZBG4"/>
<reference evidence="1 2" key="1">
    <citation type="submission" date="2017-11" db="EMBL/GenBank/DDBJ databases">
        <title>Genome-resolved metagenomics identifies genetic mobility, metabolic interactions, and unexpected diversity in perchlorate-reducing communities.</title>
        <authorList>
            <person name="Barnum T.P."/>
            <person name="Figueroa I.A."/>
            <person name="Carlstrom C.I."/>
            <person name="Lucas L.N."/>
            <person name="Engelbrektson A.L."/>
            <person name="Coates J.D."/>
        </authorList>
    </citation>
    <scope>NUCLEOTIDE SEQUENCE [LARGE SCALE GENOMIC DNA]</scope>
    <source>
        <strain evidence="1">BM706</strain>
    </source>
</reference>
<accession>A0A2N5ZBG4</accession>
<comment type="caution">
    <text evidence="1">The sequence shown here is derived from an EMBL/GenBank/DDBJ whole genome shotgun (WGS) entry which is preliminary data.</text>
</comment>
<proteinExistence type="predicted"/>
<dbReference type="PROSITE" id="PS51257">
    <property type="entry name" value="PROKAR_LIPOPROTEIN"/>
    <property type="match status" value="1"/>
</dbReference>
<evidence type="ECO:0000313" key="1">
    <source>
        <dbReference type="EMBL" id="PLX16006.1"/>
    </source>
</evidence>
<organism evidence="1 2">
    <name type="scientific">Muiribacterium halophilum</name>
    <dbReference type="NCBI Taxonomy" id="2053465"/>
    <lineage>
        <taxon>Bacteria</taxon>
        <taxon>Candidatus Muiribacteriota</taxon>
        <taxon>Candidatus Muiribacteriia</taxon>
        <taxon>Candidatus Muiribacteriales</taxon>
        <taxon>Candidatus Muiribacteriaceae</taxon>
        <taxon>Candidatus Muiribacterium</taxon>
    </lineage>
</organism>
<sequence length="214" mass="24623">MKNIKRDLIIVALIVISSLSGCFSSQLPMTSTQKTTEIISEDYLSMNIDNVYKFLNDDNLVEAEQNLNIFRGIKLPVEIEKLFFLADGIIALHNERYIQAEEAFNRSLPLTEAVIGLVACKLNIRNASDLTFVEDIFKEIPQGYCSNIYKYFSDNYVRALYAYHLYWTDDSLQYEDIIEQVEIKNLINSNPLVDKIINQLSNDVQNMSDNIVEE</sequence>